<dbReference type="PANTHER" id="PTHR35007:SF2">
    <property type="entry name" value="PILUS ASSEMBLE PROTEIN"/>
    <property type="match status" value="1"/>
</dbReference>
<evidence type="ECO:0000313" key="9">
    <source>
        <dbReference type="Proteomes" id="UP001256827"/>
    </source>
</evidence>
<keyword evidence="3 6" id="KW-0812">Transmembrane</keyword>
<reference evidence="8 9" key="1">
    <citation type="submission" date="2023-09" db="EMBL/GenBank/DDBJ databases">
        <title>Complete Genome and Methylome dissection of Bacillus brevis NEB573 original source of BbsI restriction endonuclease.</title>
        <authorList>
            <person name="Fomenkov A."/>
            <person name="Roberts R.D."/>
        </authorList>
    </citation>
    <scope>NUCLEOTIDE SEQUENCE [LARGE SCALE GENOMIC DNA]</scope>
    <source>
        <strain evidence="8 9">NEB573</strain>
    </source>
</reference>
<evidence type="ECO:0000256" key="2">
    <source>
        <dbReference type="ARBA" id="ARBA00022475"/>
    </source>
</evidence>
<evidence type="ECO:0000256" key="1">
    <source>
        <dbReference type="ARBA" id="ARBA00004651"/>
    </source>
</evidence>
<feature type="transmembrane region" description="Helical" evidence="6">
    <location>
        <begin position="100"/>
        <end position="119"/>
    </location>
</feature>
<feature type="transmembrane region" description="Helical" evidence="6">
    <location>
        <begin position="126"/>
        <end position="144"/>
    </location>
</feature>
<sequence length="304" mass="34432">MSMVCALIGFSLFLYGLPSCLSREGGMIFSLFGRIDREQQLQLNDAFFQRQKQTRWTVVQILEKHDALLGKWCEWMGIDRKKTEETLKRLGYRVSLPELVIVRAICMVFVASALLYLMTSLYGGQSLRLANGFPLAIALILYLLPTRLLDWADKRVKAEIREQVPVFFSIVQALVEAGMPVQTAVKETARRFDAKLGHELARLEVEAKRLGNWRKAMEELAFRWEVDALSTIALEMNEAISKGVSISGMLAVQVEEQMRQLEDEAAARMNRLNIRLLPFVIILMGVPLLFLVMGPALIGIGDRL</sequence>
<keyword evidence="4 6" id="KW-1133">Transmembrane helix</keyword>
<feature type="transmembrane region" description="Helical" evidence="6">
    <location>
        <begin position="276"/>
        <end position="298"/>
    </location>
</feature>
<organism evidence="8 9">
    <name type="scientific">Brevibacillus brevis</name>
    <name type="common">Bacillus brevis</name>
    <dbReference type="NCBI Taxonomy" id="1393"/>
    <lineage>
        <taxon>Bacteria</taxon>
        <taxon>Bacillati</taxon>
        <taxon>Bacillota</taxon>
        <taxon>Bacilli</taxon>
        <taxon>Bacillales</taxon>
        <taxon>Paenibacillaceae</taxon>
        <taxon>Brevibacillus</taxon>
    </lineage>
</organism>
<evidence type="ECO:0000256" key="4">
    <source>
        <dbReference type="ARBA" id="ARBA00022989"/>
    </source>
</evidence>
<evidence type="ECO:0000313" key="8">
    <source>
        <dbReference type="EMBL" id="WNC14996.1"/>
    </source>
</evidence>
<accession>A0ABY9T4P0</accession>
<protein>
    <submittedName>
        <fullName evidence="8">Type II secretion system F family protein</fullName>
    </submittedName>
</protein>
<keyword evidence="2" id="KW-1003">Cell membrane</keyword>
<evidence type="ECO:0000259" key="7">
    <source>
        <dbReference type="Pfam" id="PF00482"/>
    </source>
</evidence>
<feature type="domain" description="Type II secretion system protein GspF" evidence="7">
    <location>
        <begin position="173"/>
        <end position="293"/>
    </location>
</feature>
<dbReference type="InterPro" id="IPR018076">
    <property type="entry name" value="T2SS_GspF_dom"/>
</dbReference>
<evidence type="ECO:0000256" key="3">
    <source>
        <dbReference type="ARBA" id="ARBA00022692"/>
    </source>
</evidence>
<keyword evidence="5 6" id="KW-0472">Membrane</keyword>
<dbReference type="RefSeq" id="WP_310767930.1">
    <property type="nucleotide sequence ID" value="NZ_CP134050.1"/>
</dbReference>
<dbReference type="PANTHER" id="PTHR35007">
    <property type="entry name" value="INTEGRAL MEMBRANE PROTEIN-RELATED"/>
    <property type="match status" value="1"/>
</dbReference>
<evidence type="ECO:0000256" key="6">
    <source>
        <dbReference type="SAM" id="Phobius"/>
    </source>
</evidence>
<evidence type="ECO:0000256" key="5">
    <source>
        <dbReference type="ARBA" id="ARBA00023136"/>
    </source>
</evidence>
<dbReference type="EMBL" id="CP134050">
    <property type="protein sequence ID" value="WNC14996.1"/>
    <property type="molecule type" value="Genomic_DNA"/>
</dbReference>
<keyword evidence="9" id="KW-1185">Reference proteome</keyword>
<name>A0ABY9T4P0_BREBE</name>
<comment type="subcellular location">
    <subcellularLocation>
        <location evidence="1">Cell membrane</location>
        <topology evidence="1">Multi-pass membrane protein</topology>
    </subcellularLocation>
</comment>
<proteinExistence type="predicted"/>
<dbReference type="Pfam" id="PF00482">
    <property type="entry name" value="T2SSF"/>
    <property type="match status" value="1"/>
</dbReference>
<dbReference type="Proteomes" id="UP001256827">
    <property type="component" value="Chromosome"/>
</dbReference>
<gene>
    <name evidence="8" type="ORF">RGB73_00990</name>
</gene>